<dbReference type="AlphaFoldDB" id="A0A0F0LJ28"/>
<evidence type="ECO:0000259" key="1">
    <source>
        <dbReference type="Pfam" id="PF02627"/>
    </source>
</evidence>
<dbReference type="STRING" id="582680.RS86_02772"/>
<dbReference type="Pfam" id="PF02627">
    <property type="entry name" value="CMD"/>
    <property type="match status" value="1"/>
</dbReference>
<gene>
    <name evidence="2" type="primary">ahpD</name>
    <name evidence="2" type="ORF">RS86_02772</name>
</gene>
<dbReference type="GO" id="GO:0051920">
    <property type="term" value="F:peroxiredoxin activity"/>
    <property type="evidence" value="ECO:0007669"/>
    <property type="project" value="InterPro"/>
</dbReference>
<evidence type="ECO:0000313" key="3">
    <source>
        <dbReference type="Proteomes" id="UP000033740"/>
    </source>
</evidence>
<feature type="domain" description="Carboxymuconolactone decarboxylase-like" evidence="1">
    <location>
        <begin position="19"/>
        <end position="92"/>
    </location>
</feature>
<protein>
    <submittedName>
        <fullName evidence="2">Alkyl hydroperoxide reductase AhpD</fullName>
        <ecNumber evidence="2">1.11.1.15</ecNumber>
    </submittedName>
</protein>
<dbReference type="Gene3D" id="1.20.1290.10">
    <property type="entry name" value="AhpD-like"/>
    <property type="match status" value="1"/>
</dbReference>
<organism evidence="2 3">
    <name type="scientific">Microbacterium azadirachtae</name>
    <dbReference type="NCBI Taxonomy" id="582680"/>
    <lineage>
        <taxon>Bacteria</taxon>
        <taxon>Bacillati</taxon>
        <taxon>Actinomycetota</taxon>
        <taxon>Actinomycetes</taxon>
        <taxon>Micrococcales</taxon>
        <taxon>Microbacteriaceae</taxon>
        <taxon>Microbacterium</taxon>
    </lineage>
</organism>
<keyword evidence="2" id="KW-0575">Peroxidase</keyword>
<dbReference type="PATRIC" id="fig|582680.6.peg.2844"/>
<dbReference type="PANTHER" id="PTHR34846">
    <property type="entry name" value="4-CARBOXYMUCONOLACTONE DECARBOXYLASE FAMILY PROTEIN (AFU_ORTHOLOGUE AFUA_6G11590)"/>
    <property type="match status" value="1"/>
</dbReference>
<dbReference type="PANTHER" id="PTHR34846:SF5">
    <property type="entry name" value="CARBOXYMUCONOLACTONE DECARBOXYLASE-LIKE DOMAIN-CONTAINING PROTEIN"/>
    <property type="match status" value="1"/>
</dbReference>
<comment type="caution">
    <text evidence="2">The sequence shown here is derived from an EMBL/GenBank/DDBJ whole genome shotgun (WGS) entry which is preliminary data.</text>
</comment>
<evidence type="ECO:0000313" key="2">
    <source>
        <dbReference type="EMBL" id="KJL32300.1"/>
    </source>
</evidence>
<dbReference type="EC" id="1.11.1.15" evidence="2"/>
<dbReference type="NCBIfam" id="TIGR00778">
    <property type="entry name" value="ahpD_dom"/>
    <property type="match status" value="1"/>
</dbReference>
<reference evidence="2 3" key="1">
    <citation type="submission" date="2015-02" db="EMBL/GenBank/DDBJ databases">
        <title>Draft genome sequences of ten Microbacterium spp. with emphasis on heavy metal contaminated environments.</title>
        <authorList>
            <person name="Corretto E."/>
        </authorList>
    </citation>
    <scope>NUCLEOTIDE SEQUENCE [LARGE SCALE GENOMIC DNA]</scope>
    <source>
        <strain evidence="2 3">ARN176</strain>
    </source>
</reference>
<keyword evidence="3" id="KW-1185">Reference proteome</keyword>
<sequence length="152" mass="16634">MTRIDMARTNKLGYAAVLGMEAYSRKSVEPRLYELIKLRASILNGCGFCVDMHATEGAKRGIPQRTLHAVGAWQHAKGFFDARELAALALTDAVTQLGPETVTDEIWNTAAQHFDDGELGGLVMAICTINVWNRIAIATEMAPPIDDKHPIV</sequence>
<dbReference type="InterPro" id="IPR029032">
    <property type="entry name" value="AhpD-like"/>
</dbReference>
<name>A0A0F0LJ28_9MICO</name>
<dbReference type="SUPFAM" id="SSF69118">
    <property type="entry name" value="AhpD-like"/>
    <property type="match status" value="1"/>
</dbReference>
<proteinExistence type="predicted"/>
<dbReference type="RefSeq" id="WP_045272810.1">
    <property type="nucleotide sequence ID" value="NZ_JYIX01000037.1"/>
</dbReference>
<dbReference type="InterPro" id="IPR003779">
    <property type="entry name" value="CMD-like"/>
</dbReference>
<accession>A0A0F0LJ28</accession>
<dbReference type="Proteomes" id="UP000033740">
    <property type="component" value="Unassembled WGS sequence"/>
</dbReference>
<dbReference type="EMBL" id="JYIX01000037">
    <property type="protein sequence ID" value="KJL32300.1"/>
    <property type="molecule type" value="Genomic_DNA"/>
</dbReference>
<keyword evidence="2" id="KW-0560">Oxidoreductase</keyword>
<dbReference type="InterPro" id="IPR004675">
    <property type="entry name" value="AhpD_core"/>
</dbReference>